<keyword evidence="3" id="KW-1133">Transmembrane helix</keyword>
<name>A0A6N7XBF5_9ACTN</name>
<dbReference type="AlphaFoldDB" id="A0A6N7XBF5"/>
<dbReference type="InterPro" id="IPR004474">
    <property type="entry name" value="LytR_CpsA_psr"/>
</dbReference>
<sequence>MVQYRPGGSRDDDADAYDYDDPRRYTSRQRGRQGQPESRNGGAVVSRRSRLGDALRGIGRGEGRRSQDQGQAASQRACYPRQQTYGQQGYPQQYGYSEQPVYQEGPKRRPHRARNVLLVILAILVGLYLLICVPIDRSIAFSDDVATSLSGELSMHVPLTPYYVLALGSDAREGDTVSRTDTMILCRIDPLAAKVTMVSIPRDTMVQIDGHGTQKINAAYAFGGAAGAVKAVKNLTGASVNHVALVNFDGIETLVNALGGVTVDVPVDVNDPGYTGLVLSAGTHEMDGHTAMLFSRVRHGFANGDYQRQEDQRILISAIMKKALSNPLSLPAVGKAMGGLLSTTMRCYNIIPLLTRFAIGGPTIYSASIPSSPQTIGGVSYVVADEQATATMMQVVNQGGDPSTVANGVQ</sequence>
<dbReference type="Gene3D" id="3.40.630.190">
    <property type="entry name" value="LCP protein"/>
    <property type="match status" value="1"/>
</dbReference>
<dbReference type="RefSeq" id="WP_154541294.1">
    <property type="nucleotide sequence ID" value="NZ_VUND01000002.1"/>
</dbReference>
<dbReference type="Pfam" id="PF03816">
    <property type="entry name" value="LytR_cpsA_psr"/>
    <property type="match status" value="1"/>
</dbReference>
<feature type="region of interest" description="Disordered" evidence="2">
    <location>
        <begin position="1"/>
        <end position="78"/>
    </location>
</feature>
<evidence type="ECO:0000256" key="2">
    <source>
        <dbReference type="SAM" id="MobiDB-lite"/>
    </source>
</evidence>
<comment type="similarity">
    <text evidence="1">Belongs to the LytR/CpsA/Psr (LCP) family.</text>
</comment>
<feature type="transmembrane region" description="Helical" evidence="3">
    <location>
        <begin position="115"/>
        <end position="131"/>
    </location>
</feature>
<reference evidence="5 6" key="1">
    <citation type="submission" date="2019-08" db="EMBL/GenBank/DDBJ databases">
        <title>In-depth cultivation of the pig gut microbiome towards novel bacterial diversity and tailored functional studies.</title>
        <authorList>
            <person name="Wylensek D."/>
            <person name="Hitch T.C.A."/>
            <person name="Clavel T."/>
        </authorList>
    </citation>
    <scope>NUCLEOTIDE SEQUENCE [LARGE SCALE GENOMIC DNA]</scope>
    <source>
        <strain evidence="5 6">WB01_CNA04</strain>
    </source>
</reference>
<dbReference type="PANTHER" id="PTHR33392">
    <property type="entry name" value="POLYISOPRENYL-TEICHOIC ACID--PEPTIDOGLYCAN TEICHOIC ACID TRANSFERASE TAGU"/>
    <property type="match status" value="1"/>
</dbReference>
<organism evidence="5 6">
    <name type="scientific">Parafannyhessea umbonata</name>
    <dbReference type="NCBI Taxonomy" id="604330"/>
    <lineage>
        <taxon>Bacteria</taxon>
        <taxon>Bacillati</taxon>
        <taxon>Actinomycetota</taxon>
        <taxon>Coriobacteriia</taxon>
        <taxon>Coriobacteriales</taxon>
        <taxon>Atopobiaceae</taxon>
        <taxon>Parafannyhessea</taxon>
    </lineage>
</organism>
<dbReference type="InterPro" id="IPR050922">
    <property type="entry name" value="LytR/CpsA/Psr_CW_biosynth"/>
</dbReference>
<evidence type="ECO:0000259" key="4">
    <source>
        <dbReference type="Pfam" id="PF03816"/>
    </source>
</evidence>
<dbReference type="EMBL" id="VUND01000002">
    <property type="protein sequence ID" value="MST60617.1"/>
    <property type="molecule type" value="Genomic_DNA"/>
</dbReference>
<evidence type="ECO:0000313" key="6">
    <source>
        <dbReference type="Proteomes" id="UP000434342"/>
    </source>
</evidence>
<proteinExistence type="inferred from homology"/>
<protein>
    <submittedName>
        <fullName evidence="5">LytR family transcriptional regulator</fullName>
    </submittedName>
</protein>
<keyword evidence="3" id="KW-0472">Membrane</keyword>
<evidence type="ECO:0000256" key="1">
    <source>
        <dbReference type="ARBA" id="ARBA00006068"/>
    </source>
</evidence>
<dbReference type="PANTHER" id="PTHR33392:SF6">
    <property type="entry name" value="POLYISOPRENYL-TEICHOIC ACID--PEPTIDOGLYCAN TEICHOIC ACID TRANSFERASE TAGU"/>
    <property type="match status" value="1"/>
</dbReference>
<gene>
    <name evidence="5" type="ORF">FYJ69_06790</name>
</gene>
<evidence type="ECO:0000313" key="5">
    <source>
        <dbReference type="EMBL" id="MST60617.1"/>
    </source>
</evidence>
<accession>A0A6N7XBF5</accession>
<dbReference type="NCBIfam" id="TIGR00350">
    <property type="entry name" value="lytR_cpsA_psr"/>
    <property type="match status" value="1"/>
</dbReference>
<feature type="domain" description="Cell envelope-related transcriptional attenuator" evidence="4">
    <location>
        <begin position="179"/>
        <end position="324"/>
    </location>
</feature>
<comment type="caution">
    <text evidence="5">The sequence shown here is derived from an EMBL/GenBank/DDBJ whole genome shotgun (WGS) entry which is preliminary data.</text>
</comment>
<keyword evidence="3" id="KW-0812">Transmembrane</keyword>
<dbReference type="Proteomes" id="UP000434342">
    <property type="component" value="Unassembled WGS sequence"/>
</dbReference>
<evidence type="ECO:0000256" key="3">
    <source>
        <dbReference type="SAM" id="Phobius"/>
    </source>
</evidence>